<feature type="domain" description="DUF4130" evidence="1">
    <location>
        <begin position="86"/>
        <end position="246"/>
    </location>
</feature>
<evidence type="ECO:0000313" key="2">
    <source>
        <dbReference type="EMBL" id="KKI49785.1"/>
    </source>
</evidence>
<accession>A0A0M2NHP0</accession>
<proteinExistence type="predicted"/>
<dbReference type="AlphaFoldDB" id="A0A0M2NHP0"/>
<sequence>MKDDMTVNYEYDGSFEGLLCCVFESYDQREIPEEIFGPETHQTTLFPAKIIETDAVRARRVLASIPKKIGREALDFVRRAFLTCLPQKERYILLFLRMGYRYGAKVMRMLQDDVVNTLFKAVKFIGNETHLLTGFIRFSVYGEVLAAQITPKNYVLPLLAPHFRGRYPNEKFLIYDKTHEAVLIYENGRMQINSVENFSMPEPDEEELRFRRLWKMFYDTIEVEGRHNEKCRMTHMPKRYWENMTEFAEENKKKPQKTASGEHKLLYLTK</sequence>
<dbReference type="InterPro" id="IPR023875">
    <property type="entry name" value="DNA_repair_put"/>
</dbReference>
<reference evidence="2 3" key="1">
    <citation type="submission" date="2015-04" db="EMBL/GenBank/DDBJ databases">
        <title>Draft genome sequence of bacteremic isolate Catabacter hongkongensis type strain HKU16T.</title>
        <authorList>
            <person name="Lau S.K."/>
            <person name="Teng J.L."/>
            <person name="Huang Y."/>
            <person name="Curreem S.O."/>
            <person name="Tsui S.K."/>
            <person name="Woo P.C."/>
        </authorList>
    </citation>
    <scope>NUCLEOTIDE SEQUENCE [LARGE SCALE GENOMIC DNA]</scope>
    <source>
        <strain evidence="2 3">HKU16</strain>
    </source>
</reference>
<name>A0A0M2NHP0_9FIRM</name>
<protein>
    <submittedName>
        <fullName evidence="2">Uracil-DNA glycosylase, family 1</fullName>
    </submittedName>
</protein>
<dbReference type="STRING" id="270498.CHK_2806"/>
<keyword evidence="3" id="KW-1185">Reference proteome</keyword>
<dbReference type="PATRIC" id="fig|270498.16.peg.2349"/>
<dbReference type="EMBL" id="LAYJ01000123">
    <property type="protein sequence ID" value="KKI49785.1"/>
    <property type="molecule type" value="Genomic_DNA"/>
</dbReference>
<organism evidence="2 3">
    <name type="scientific">Christensenella hongkongensis</name>
    <dbReference type="NCBI Taxonomy" id="270498"/>
    <lineage>
        <taxon>Bacteria</taxon>
        <taxon>Bacillati</taxon>
        <taxon>Bacillota</taxon>
        <taxon>Clostridia</taxon>
        <taxon>Christensenellales</taxon>
        <taxon>Christensenellaceae</taxon>
        <taxon>Christensenella</taxon>
    </lineage>
</organism>
<dbReference type="NCBIfam" id="TIGR03915">
    <property type="entry name" value="SAM_7_link_chp"/>
    <property type="match status" value="1"/>
</dbReference>
<comment type="caution">
    <text evidence="2">The sequence shown here is derived from an EMBL/GenBank/DDBJ whole genome shotgun (WGS) entry which is preliminary data.</text>
</comment>
<dbReference type="Proteomes" id="UP000034076">
    <property type="component" value="Unassembled WGS sequence"/>
</dbReference>
<dbReference type="RefSeq" id="WP_046444605.1">
    <property type="nucleotide sequence ID" value="NZ_JAXDTA010000018.1"/>
</dbReference>
<dbReference type="Pfam" id="PF13566">
    <property type="entry name" value="DUF4130"/>
    <property type="match status" value="1"/>
</dbReference>
<evidence type="ECO:0000259" key="1">
    <source>
        <dbReference type="Pfam" id="PF13566"/>
    </source>
</evidence>
<dbReference type="OrthoDB" id="5290748at2"/>
<dbReference type="InterPro" id="IPR025404">
    <property type="entry name" value="DUF4130"/>
</dbReference>
<gene>
    <name evidence="2" type="ORF">CHK_2806</name>
</gene>
<evidence type="ECO:0000313" key="3">
    <source>
        <dbReference type="Proteomes" id="UP000034076"/>
    </source>
</evidence>